<sequence>MIKIFLISFVYLFSNCTGNKSKKIELKTINDSIAIQSQIDSKETISQKDTISKPLPNQIIDYAKTLIGVPYKYGSTDINVGLDCSGFITSVYNHFNIKVPRSSVDFTNYGKKIEWNNVKPGDLILFTGTDSTIRNVGHMGIIISKNNEIEFIHSTSGKDYGVTTTPLNKYYQGRFVKVIRIL</sequence>
<comment type="caution">
    <text evidence="6">The sequence shown here is derived from an EMBL/GenBank/DDBJ whole genome shotgun (WGS) entry which is preliminary data.</text>
</comment>
<gene>
    <name evidence="6" type="ORF">A5893_03915</name>
</gene>
<dbReference type="EMBL" id="LWHJ01000011">
    <property type="protein sequence ID" value="OAQ42267.1"/>
    <property type="molecule type" value="Genomic_DNA"/>
</dbReference>
<evidence type="ECO:0000259" key="5">
    <source>
        <dbReference type="PROSITE" id="PS51935"/>
    </source>
</evidence>
<keyword evidence="2" id="KW-0645">Protease</keyword>
<reference evidence="6 7" key="1">
    <citation type="submission" date="2016-04" db="EMBL/GenBank/DDBJ databases">
        <authorList>
            <person name="Evans L.H."/>
            <person name="Alamgir A."/>
            <person name="Owens N."/>
            <person name="Weber N.D."/>
            <person name="Virtaneva K."/>
            <person name="Barbian K."/>
            <person name="Babar A."/>
            <person name="Rosenke K."/>
        </authorList>
    </citation>
    <scope>NUCLEOTIDE SEQUENCE [LARGE SCALE GENOMIC DNA]</scope>
    <source>
        <strain evidence="6 7">CCM 8644</strain>
    </source>
</reference>
<keyword evidence="7" id="KW-1185">Reference proteome</keyword>
<reference evidence="6 7" key="2">
    <citation type="submission" date="2016-06" db="EMBL/GenBank/DDBJ databases">
        <title>Pedobacter psychrophilus sp. nov., isolated from Antarctic fragmentary rock.</title>
        <authorList>
            <person name="Svec P."/>
        </authorList>
    </citation>
    <scope>NUCLEOTIDE SEQUENCE [LARGE SCALE GENOMIC DNA]</scope>
    <source>
        <strain evidence="6 7">CCM 8644</strain>
    </source>
</reference>
<evidence type="ECO:0000256" key="4">
    <source>
        <dbReference type="ARBA" id="ARBA00022807"/>
    </source>
</evidence>
<dbReference type="PANTHER" id="PTHR47053">
    <property type="entry name" value="MUREIN DD-ENDOPEPTIDASE MEPH-RELATED"/>
    <property type="match status" value="1"/>
</dbReference>
<evidence type="ECO:0000256" key="1">
    <source>
        <dbReference type="ARBA" id="ARBA00007074"/>
    </source>
</evidence>
<feature type="domain" description="NlpC/P60" evidence="5">
    <location>
        <begin position="53"/>
        <end position="182"/>
    </location>
</feature>
<evidence type="ECO:0000313" key="7">
    <source>
        <dbReference type="Proteomes" id="UP000078459"/>
    </source>
</evidence>
<dbReference type="Proteomes" id="UP000078459">
    <property type="component" value="Unassembled WGS sequence"/>
</dbReference>
<evidence type="ECO:0000256" key="3">
    <source>
        <dbReference type="ARBA" id="ARBA00022801"/>
    </source>
</evidence>
<accession>A0A179DMH9</accession>
<dbReference type="Pfam" id="PF00877">
    <property type="entry name" value="NLPC_P60"/>
    <property type="match status" value="1"/>
</dbReference>
<keyword evidence="3" id="KW-0378">Hydrolase</keyword>
<dbReference type="InterPro" id="IPR038765">
    <property type="entry name" value="Papain-like_cys_pep_sf"/>
</dbReference>
<keyword evidence="4" id="KW-0788">Thiol protease</keyword>
<dbReference type="InterPro" id="IPR051202">
    <property type="entry name" value="Peptidase_C40"/>
</dbReference>
<dbReference type="GO" id="GO:0006508">
    <property type="term" value="P:proteolysis"/>
    <property type="evidence" value="ECO:0007669"/>
    <property type="project" value="UniProtKB-KW"/>
</dbReference>
<evidence type="ECO:0000313" key="6">
    <source>
        <dbReference type="EMBL" id="OAQ42267.1"/>
    </source>
</evidence>
<protein>
    <recommendedName>
        <fullName evidence="5">NlpC/P60 domain-containing protein</fullName>
    </recommendedName>
</protein>
<proteinExistence type="inferred from homology"/>
<evidence type="ECO:0000256" key="2">
    <source>
        <dbReference type="ARBA" id="ARBA00022670"/>
    </source>
</evidence>
<comment type="similarity">
    <text evidence="1">Belongs to the peptidase C40 family.</text>
</comment>
<dbReference type="STRING" id="1826909.A5893_03915"/>
<dbReference type="PROSITE" id="PS51935">
    <property type="entry name" value="NLPC_P60"/>
    <property type="match status" value="1"/>
</dbReference>
<dbReference type="Gene3D" id="3.90.1720.10">
    <property type="entry name" value="endopeptidase domain like (from Nostoc punctiforme)"/>
    <property type="match status" value="1"/>
</dbReference>
<name>A0A179DMH9_9SPHI</name>
<dbReference type="PANTHER" id="PTHR47053:SF4">
    <property type="entry name" value="ENDOPEPTIDASE LYTE-RELATED"/>
    <property type="match status" value="1"/>
</dbReference>
<organism evidence="6 7">
    <name type="scientific">Pedobacter psychrophilus</name>
    <dbReference type="NCBI Taxonomy" id="1826909"/>
    <lineage>
        <taxon>Bacteria</taxon>
        <taxon>Pseudomonadati</taxon>
        <taxon>Bacteroidota</taxon>
        <taxon>Sphingobacteriia</taxon>
        <taxon>Sphingobacteriales</taxon>
        <taxon>Sphingobacteriaceae</taxon>
        <taxon>Pedobacter</taxon>
    </lineage>
</organism>
<dbReference type="GO" id="GO:0008234">
    <property type="term" value="F:cysteine-type peptidase activity"/>
    <property type="evidence" value="ECO:0007669"/>
    <property type="project" value="UniProtKB-KW"/>
</dbReference>
<dbReference type="AlphaFoldDB" id="A0A179DMH9"/>
<dbReference type="SUPFAM" id="SSF54001">
    <property type="entry name" value="Cysteine proteinases"/>
    <property type="match status" value="1"/>
</dbReference>
<dbReference type="InterPro" id="IPR000064">
    <property type="entry name" value="NLP_P60_dom"/>
</dbReference>